<gene>
    <name evidence="2" type="ordered locus">HD_1893</name>
</gene>
<evidence type="ECO:0000256" key="1">
    <source>
        <dbReference type="SAM" id="Phobius"/>
    </source>
</evidence>
<dbReference type="STRING" id="233412.HD_1893"/>
<name>Q7VKK5_HAEDU</name>
<dbReference type="HOGENOM" id="CLU_2329821_0_0_6"/>
<proteinExistence type="predicted"/>
<dbReference type="eggNOG" id="ENOG5033BCF">
    <property type="taxonomic scope" value="Bacteria"/>
</dbReference>
<protein>
    <submittedName>
        <fullName evidence="2">Uncharacterized protein</fullName>
    </submittedName>
</protein>
<keyword evidence="1" id="KW-1133">Transmembrane helix</keyword>
<dbReference type="EMBL" id="AE017143">
    <property type="protein sequence ID" value="AAP96622.1"/>
    <property type="molecule type" value="Genomic_DNA"/>
</dbReference>
<keyword evidence="1" id="KW-0812">Transmembrane</keyword>
<organism evidence="2 3">
    <name type="scientific">Haemophilus ducreyi (strain 35000HP / ATCC 700724)</name>
    <dbReference type="NCBI Taxonomy" id="233412"/>
    <lineage>
        <taxon>Bacteria</taxon>
        <taxon>Pseudomonadati</taxon>
        <taxon>Pseudomonadota</taxon>
        <taxon>Gammaproteobacteria</taxon>
        <taxon>Pasteurellales</taxon>
        <taxon>Pasteurellaceae</taxon>
        <taxon>Haemophilus</taxon>
    </lineage>
</organism>
<dbReference type="RefSeq" id="WP_010945650.1">
    <property type="nucleotide sequence ID" value="NC_002940.2"/>
</dbReference>
<dbReference type="Proteomes" id="UP000001022">
    <property type="component" value="Chromosome"/>
</dbReference>
<evidence type="ECO:0000313" key="3">
    <source>
        <dbReference type="Proteomes" id="UP000001022"/>
    </source>
</evidence>
<accession>Q7VKK5</accession>
<evidence type="ECO:0000313" key="2">
    <source>
        <dbReference type="EMBL" id="AAP96622.1"/>
    </source>
</evidence>
<dbReference type="KEGG" id="hdu:HD_1893"/>
<reference evidence="3" key="1">
    <citation type="submission" date="2003-06" db="EMBL/GenBank/DDBJ databases">
        <title>The complete genome sequence of Haemophilus ducreyi.</title>
        <authorList>
            <person name="Munson R.S. Jr."/>
            <person name="Ray W.C."/>
            <person name="Mahairas G."/>
            <person name="Sabo P."/>
            <person name="Mungur R."/>
            <person name="Johnson L."/>
            <person name="Nguyen D."/>
            <person name="Wang J."/>
            <person name="Forst C."/>
            <person name="Hood L."/>
        </authorList>
    </citation>
    <scope>NUCLEOTIDE SEQUENCE [LARGE SCALE GENOMIC DNA]</scope>
    <source>
        <strain evidence="3">35000HP / ATCC 700724</strain>
    </source>
</reference>
<sequence length="98" mass="10999">MPIISTKSDANGHFYIPVSGDGPFKVVVEGSNGHRAERMADNILKRSLGRSEFELLREDFEIFKNRIYLRDIIGGVGYMLGLFGILALLAIRKEKNSK</sequence>
<keyword evidence="3" id="KW-1185">Reference proteome</keyword>
<feature type="transmembrane region" description="Helical" evidence="1">
    <location>
        <begin position="72"/>
        <end position="91"/>
    </location>
</feature>
<keyword evidence="1" id="KW-0472">Membrane</keyword>
<dbReference type="AlphaFoldDB" id="Q7VKK5"/>